<evidence type="ECO:0000313" key="2">
    <source>
        <dbReference type="Proteomes" id="UP000827751"/>
    </source>
</evidence>
<protein>
    <submittedName>
        <fullName evidence="1">Uncharacterized protein</fullName>
    </submittedName>
</protein>
<gene>
    <name evidence="1" type="ORF">CHEWBECCA_154</name>
</gene>
<organism evidence="1 2">
    <name type="scientific">Bacillus phage vB_BanS_Chewbecca</name>
    <dbReference type="NCBI Taxonomy" id="2894786"/>
    <lineage>
        <taxon>Viruses</taxon>
        <taxon>Duplodnaviria</taxon>
        <taxon>Heunggongvirae</taxon>
        <taxon>Uroviricota</taxon>
        <taxon>Caudoviricetes</taxon>
        <taxon>Joanripponvirinae</taxon>
        <taxon>Tsamsavirus</taxon>
        <taxon>Tsamsavirus chewbecca</taxon>
    </lineage>
</organism>
<proteinExistence type="predicted"/>
<accession>A0AAE8YMK0</accession>
<evidence type="ECO:0000313" key="1">
    <source>
        <dbReference type="EMBL" id="UGO46237.1"/>
    </source>
</evidence>
<dbReference type="Proteomes" id="UP000827751">
    <property type="component" value="Segment"/>
</dbReference>
<name>A0AAE8YMK0_9CAUD</name>
<dbReference type="EMBL" id="OK499972">
    <property type="protein sequence ID" value="UGO46237.1"/>
    <property type="molecule type" value="Genomic_DNA"/>
</dbReference>
<keyword evidence="2" id="KW-1185">Reference proteome</keyword>
<sequence>MRWKSNKPQHYGQHRHKTKFLLFPKKLGDEWRWLEEVTFLQRVDVMYNLGDRILYWQDVKWIDKEKKKKNI</sequence>
<reference evidence="1 2" key="1">
    <citation type="submission" date="2021-10" db="EMBL/GenBank/DDBJ databases">
        <authorList>
            <person name="Lavering E.D."/>
            <person name="James R."/>
            <person name="Fairhom J.D."/>
            <person name="Ogilvie B.H."/>
            <person name="Thurgood T.L."/>
            <person name="Robison R.A."/>
            <person name="Grose J.H."/>
        </authorList>
    </citation>
    <scope>NUCLEOTIDE SEQUENCE [LARGE SCALE GENOMIC DNA]</scope>
</reference>